<reference evidence="3" key="1">
    <citation type="submission" date="2016-10" db="EMBL/GenBank/DDBJ databases">
        <authorList>
            <person name="Varghese N."/>
            <person name="Submissions S."/>
        </authorList>
    </citation>
    <scope>NUCLEOTIDE SEQUENCE [LARGE SCALE GENOMIC DNA]</scope>
    <source>
        <strain evidence="3">CGMCC 1.3703</strain>
    </source>
</reference>
<organism evidence="2 3">
    <name type="scientific">Halobacillus aidingensis</name>
    <dbReference type="NCBI Taxonomy" id="240303"/>
    <lineage>
        <taxon>Bacteria</taxon>
        <taxon>Bacillati</taxon>
        <taxon>Bacillota</taxon>
        <taxon>Bacilli</taxon>
        <taxon>Bacillales</taxon>
        <taxon>Bacillaceae</taxon>
        <taxon>Halobacillus</taxon>
    </lineage>
</organism>
<name>A0A1H0FI32_HALAD</name>
<proteinExistence type="predicted"/>
<evidence type="ECO:0000313" key="2">
    <source>
        <dbReference type="EMBL" id="SDN94254.1"/>
    </source>
</evidence>
<dbReference type="EMBL" id="FNIZ01000002">
    <property type="protein sequence ID" value="SDN94254.1"/>
    <property type="molecule type" value="Genomic_DNA"/>
</dbReference>
<gene>
    <name evidence="2" type="ORF">SAMN05421677_10214</name>
</gene>
<sequence>MKKPYNDVTKHKQHVESHRSGAKGRLPFSIKVMEIILSALLVHVFLH</sequence>
<protein>
    <submittedName>
        <fullName evidence="2">Uncharacterized protein</fullName>
    </submittedName>
</protein>
<feature type="compositionally biased region" description="Basic and acidic residues" evidence="1">
    <location>
        <begin position="1"/>
        <end position="19"/>
    </location>
</feature>
<evidence type="ECO:0000313" key="3">
    <source>
        <dbReference type="Proteomes" id="UP000198860"/>
    </source>
</evidence>
<dbReference type="STRING" id="240303.SAMN05421677_10214"/>
<keyword evidence="3" id="KW-1185">Reference proteome</keyword>
<dbReference type="AlphaFoldDB" id="A0A1H0FI32"/>
<accession>A0A1H0FI32</accession>
<evidence type="ECO:0000256" key="1">
    <source>
        <dbReference type="SAM" id="MobiDB-lite"/>
    </source>
</evidence>
<dbReference type="Proteomes" id="UP000198860">
    <property type="component" value="Unassembled WGS sequence"/>
</dbReference>
<feature type="region of interest" description="Disordered" evidence="1">
    <location>
        <begin position="1"/>
        <end position="20"/>
    </location>
</feature>